<keyword evidence="2" id="KW-1185">Reference proteome</keyword>
<evidence type="ECO:0000313" key="2">
    <source>
        <dbReference type="Proteomes" id="UP000838756"/>
    </source>
</evidence>
<sequence length="374" mass="41822">MKEEALVTNLENNLVLTNLDQQSTEENINNICLSLAKLINDVQVIERDIILKSELMSTAATASRSLEIINSIIVPLSEIHSIAEAMKETVSDSLEVTTSLFNKLPQSLSNLYQSLTIVEKCIDVESENKTLVKKTCTSIIEKCGDDLNNLVGEINSLVNKGFQFLGDICVASIQRTTNDLNKTVTCSLAEIRESKKLSDRIDANLDITTPELKHLQKTQKAVYELRNSLKSLLHIAKEVNISSFVTADHITNSQIILNDMSTPIQDLQSALEQIEALSVTETQFDIQKYNTEIIETVMEPVIKLRTSFEQLSVEAGTMEKVDVLNEVLYDIKHNINEISAHLDIFETKIGSFNILQSENKLEALQKMAQILINL</sequence>
<dbReference type="Proteomes" id="UP000838756">
    <property type="component" value="Unassembled WGS sequence"/>
</dbReference>
<evidence type="ECO:0000313" key="1">
    <source>
        <dbReference type="EMBL" id="CAH2215841.1"/>
    </source>
</evidence>
<comment type="caution">
    <text evidence="1">The sequence shown here is derived from an EMBL/GenBank/DDBJ whole genome shotgun (WGS) entry which is preliminary data.</text>
</comment>
<feature type="non-terminal residue" evidence="1">
    <location>
        <position position="1"/>
    </location>
</feature>
<dbReference type="EMBL" id="CAKXAJ010013095">
    <property type="protein sequence ID" value="CAH2215841.1"/>
    <property type="molecule type" value="Genomic_DNA"/>
</dbReference>
<accession>A0A8S4QSG8</accession>
<dbReference type="OrthoDB" id="6070751at2759"/>
<name>A0A8S4QSG8_9NEOP</name>
<feature type="non-terminal residue" evidence="1">
    <location>
        <position position="374"/>
    </location>
</feature>
<protein>
    <submittedName>
        <fullName evidence="1">Jg25924 protein</fullName>
    </submittedName>
</protein>
<organism evidence="1 2">
    <name type="scientific">Pararge aegeria aegeria</name>
    <dbReference type="NCBI Taxonomy" id="348720"/>
    <lineage>
        <taxon>Eukaryota</taxon>
        <taxon>Metazoa</taxon>
        <taxon>Ecdysozoa</taxon>
        <taxon>Arthropoda</taxon>
        <taxon>Hexapoda</taxon>
        <taxon>Insecta</taxon>
        <taxon>Pterygota</taxon>
        <taxon>Neoptera</taxon>
        <taxon>Endopterygota</taxon>
        <taxon>Lepidoptera</taxon>
        <taxon>Glossata</taxon>
        <taxon>Ditrysia</taxon>
        <taxon>Papilionoidea</taxon>
        <taxon>Nymphalidae</taxon>
        <taxon>Satyrinae</taxon>
        <taxon>Satyrini</taxon>
        <taxon>Parargina</taxon>
        <taxon>Pararge</taxon>
    </lineage>
</organism>
<proteinExistence type="predicted"/>
<reference evidence="1" key="1">
    <citation type="submission" date="2022-03" db="EMBL/GenBank/DDBJ databases">
        <authorList>
            <person name="Lindestad O."/>
        </authorList>
    </citation>
    <scope>NUCLEOTIDE SEQUENCE</scope>
</reference>
<gene>
    <name evidence="1" type="primary">jg25924</name>
    <name evidence="1" type="ORF">PAEG_LOCUS3926</name>
</gene>
<dbReference type="AlphaFoldDB" id="A0A8S4QSG8"/>